<proteinExistence type="inferred from homology"/>
<dbReference type="Pfam" id="PF02779">
    <property type="entry name" value="Transket_pyr"/>
    <property type="match status" value="1"/>
</dbReference>
<dbReference type="NCBIfam" id="NF006914">
    <property type="entry name" value="PRK09404.1"/>
    <property type="match status" value="1"/>
</dbReference>
<dbReference type="InterPro" id="IPR005475">
    <property type="entry name" value="Transketolase-like_Pyr-bd"/>
</dbReference>
<reference evidence="8" key="1">
    <citation type="submission" date="2022-10" db="EMBL/GenBank/DDBJ databases">
        <authorList>
            <person name="Kim H.S."/>
            <person name="Kim J.-S."/>
            <person name="Suh M.K."/>
            <person name="Eom M.K."/>
            <person name="Lee J.-S."/>
        </authorList>
    </citation>
    <scope>NUCLEOTIDE SEQUENCE</scope>
    <source>
        <strain evidence="8">LIP-5</strain>
    </source>
</reference>
<evidence type="ECO:0000259" key="7">
    <source>
        <dbReference type="SMART" id="SM00861"/>
    </source>
</evidence>
<keyword evidence="5 8" id="KW-0560">Oxidoreductase</keyword>
<dbReference type="EC" id="1.2.4.2" evidence="4"/>
<dbReference type="GO" id="GO:0030976">
    <property type="term" value="F:thiamine pyrophosphate binding"/>
    <property type="evidence" value="ECO:0007669"/>
    <property type="project" value="InterPro"/>
</dbReference>
<evidence type="ECO:0000256" key="4">
    <source>
        <dbReference type="ARBA" id="ARBA00012280"/>
    </source>
</evidence>
<dbReference type="NCBIfam" id="TIGR00239">
    <property type="entry name" value="2oxo_dh_E1"/>
    <property type="match status" value="1"/>
</dbReference>
<feature type="domain" description="Transketolase-like pyrimidine-binding" evidence="7">
    <location>
        <begin position="581"/>
        <end position="774"/>
    </location>
</feature>
<evidence type="ECO:0000313" key="8">
    <source>
        <dbReference type="EMBL" id="MCU7693329.1"/>
    </source>
</evidence>
<dbReference type="InterPro" id="IPR032106">
    <property type="entry name" value="2-oxogl_dehyd_N"/>
</dbReference>
<dbReference type="InterPro" id="IPR042179">
    <property type="entry name" value="KGD_C_sf"/>
</dbReference>
<evidence type="ECO:0000256" key="2">
    <source>
        <dbReference type="ARBA" id="ARBA00003906"/>
    </source>
</evidence>
<protein>
    <recommendedName>
        <fullName evidence="4">oxoglutarate dehydrogenase (succinyl-transferring)</fullName>
        <ecNumber evidence="4">1.2.4.2</ecNumber>
    </recommendedName>
</protein>
<comment type="similarity">
    <text evidence="3">Belongs to the alpha-ketoglutarate dehydrogenase family.</text>
</comment>
<dbReference type="PIRSF" id="PIRSF000157">
    <property type="entry name" value="Oxoglu_dh_E1"/>
    <property type="match status" value="1"/>
</dbReference>
<gene>
    <name evidence="8" type="ORF">OD355_02225</name>
</gene>
<dbReference type="InterPro" id="IPR029061">
    <property type="entry name" value="THDP-binding"/>
</dbReference>
<dbReference type="CDD" id="cd02016">
    <property type="entry name" value="TPP_E1_OGDC_like"/>
    <property type="match status" value="1"/>
</dbReference>
<dbReference type="GO" id="GO:0006099">
    <property type="term" value="P:tricarboxylic acid cycle"/>
    <property type="evidence" value="ECO:0007669"/>
    <property type="project" value="TreeGrafter"/>
</dbReference>
<dbReference type="RefSeq" id="WP_263036815.1">
    <property type="nucleotide sequence ID" value="NZ_JAOTPL010000002.1"/>
</dbReference>
<evidence type="ECO:0000256" key="6">
    <source>
        <dbReference type="ARBA" id="ARBA00023052"/>
    </source>
</evidence>
<sequence>MKDFSFITNSHPSYIESIYKDYLDNPENVDADLKKFFEGFDYAVSNFSENGASQTAEYAAPGIGTEKLLKEFNVYQLIEGYRTKGHLVSDTNPIRPRKNRHANLDLSYYNLSDSDLDTQFVAGKLIGLKNATLKAIVEKLKRVYTSSVGAEFHSIYDEEQRAFIIEAMEEKMSREFDIPTRRRILDKTNQAVIFEKFLHTKYIGQKRFSLEGGEALIPALNGVVFDAAEDGVKEIVIGMAHRGRLNVLANTLGKTYEQIFSEFEGIVPPEGAQGSGDVKYHLGFRSDYVTANNKKINLQLMANPSHLEVVGPVTLGFARGKSNTNYNTDFSQVVPILIHGDAAQAGQGIIYEVAQMSGLAGYNVGGAIHITVNNQIGFTTDYDDARSSFYCTSVADITKSPVFHVNGDHIESVVKVAQIAFAYRQKFKKDVFIDILCYRRHGHNEGDEPKFTQPKLYALIDNHPNPREVYVDYLLKNGDHEAKELAKEMEQKFWADLQERLDEVKQKPLAYQLQEPEKKWRGMRFAKEEDFLHSPETGVDEALLRELTGKIFTYPENFNPLRKIKKLLEDKMKLYESEQKFDWGTAELLAYASILHEGKDVRISGEDVKRGTFAHRHAVLYDEETNEQYNRLDRLKEGQGKLRIFNSLLSEYGVLAYEYGYSTSNPEILTIWEAQYGDFANGAQMVIDEYVASAEEKWGTMSGLVMLLPHGYEGAGPDHSSARPERFLQGCAELNNVVVNITTAANFFHALRRQLAWTFRKPLIVMSPKANLRHPGSYSHISELTSGSFKEVIDDATVNNPEQIKKVLLCSGKIYFELMDKKLKDSRNDVALVRLEQLYPLPENQLIELKNKYTNAIWFWTQEEPLNMGAATYLQTNFKAFPYGIISRNAAAATATGYAKVHRQEQQDIIETAFSI</sequence>
<dbReference type="GO" id="GO:0004591">
    <property type="term" value="F:oxoglutarate dehydrogenase (succinyl-transferring) activity"/>
    <property type="evidence" value="ECO:0007669"/>
    <property type="project" value="UniProtKB-EC"/>
</dbReference>
<organism evidence="8 9">
    <name type="scientific">Haoranjiania flava</name>
    <dbReference type="NCBI Taxonomy" id="1856322"/>
    <lineage>
        <taxon>Bacteria</taxon>
        <taxon>Pseudomonadati</taxon>
        <taxon>Bacteroidota</taxon>
        <taxon>Chitinophagia</taxon>
        <taxon>Chitinophagales</taxon>
        <taxon>Chitinophagaceae</taxon>
        <taxon>Haoranjiania</taxon>
    </lineage>
</organism>
<keyword evidence="6" id="KW-0786">Thiamine pyrophosphate</keyword>
<keyword evidence="9" id="KW-1185">Reference proteome</keyword>
<evidence type="ECO:0000256" key="5">
    <source>
        <dbReference type="ARBA" id="ARBA00023002"/>
    </source>
</evidence>
<comment type="function">
    <text evidence="2">E1 component of the 2-oxoglutarate dehydrogenase (OGDH) complex which catalyzes the decarboxylation of 2-oxoglutarate, the first step in the conversion of 2-oxoglutarate to succinyl-CoA and CO(2).</text>
</comment>
<dbReference type="GO" id="GO:0045252">
    <property type="term" value="C:oxoglutarate dehydrogenase complex"/>
    <property type="evidence" value="ECO:0007669"/>
    <property type="project" value="TreeGrafter"/>
</dbReference>
<dbReference type="EMBL" id="JAOTPL010000002">
    <property type="protein sequence ID" value="MCU7693329.1"/>
    <property type="molecule type" value="Genomic_DNA"/>
</dbReference>
<dbReference type="InterPro" id="IPR001017">
    <property type="entry name" value="DH_E1"/>
</dbReference>
<dbReference type="PANTHER" id="PTHR23152:SF4">
    <property type="entry name" value="2-OXOADIPATE DEHYDROGENASE COMPLEX COMPONENT E1"/>
    <property type="match status" value="1"/>
</dbReference>
<dbReference type="GO" id="GO:0005829">
    <property type="term" value="C:cytosol"/>
    <property type="evidence" value="ECO:0007669"/>
    <property type="project" value="TreeGrafter"/>
</dbReference>
<comment type="caution">
    <text evidence="8">The sequence shown here is derived from an EMBL/GenBank/DDBJ whole genome shotgun (WGS) entry which is preliminary data.</text>
</comment>
<dbReference type="Pfam" id="PF00676">
    <property type="entry name" value="E1_dh"/>
    <property type="match status" value="1"/>
</dbReference>
<dbReference type="SUPFAM" id="SSF52518">
    <property type="entry name" value="Thiamin diphosphate-binding fold (THDP-binding)"/>
    <property type="match status" value="2"/>
</dbReference>
<dbReference type="Gene3D" id="1.10.287.1150">
    <property type="entry name" value="TPP helical domain"/>
    <property type="match status" value="1"/>
</dbReference>
<dbReference type="InterPro" id="IPR031717">
    <property type="entry name" value="ODO-1/KGD_C"/>
</dbReference>
<dbReference type="SMART" id="SM00861">
    <property type="entry name" value="Transket_pyr"/>
    <property type="match status" value="1"/>
</dbReference>
<accession>A0AAE3LJF4</accession>
<comment type="cofactor">
    <cofactor evidence="1">
        <name>thiamine diphosphate</name>
        <dbReference type="ChEBI" id="CHEBI:58937"/>
    </cofactor>
</comment>
<dbReference type="Gene3D" id="3.40.50.12470">
    <property type="match status" value="1"/>
</dbReference>
<evidence type="ECO:0000256" key="3">
    <source>
        <dbReference type="ARBA" id="ARBA00006936"/>
    </source>
</evidence>
<evidence type="ECO:0000256" key="1">
    <source>
        <dbReference type="ARBA" id="ARBA00001964"/>
    </source>
</evidence>
<dbReference type="PANTHER" id="PTHR23152">
    <property type="entry name" value="2-OXOGLUTARATE DEHYDROGENASE"/>
    <property type="match status" value="1"/>
</dbReference>
<dbReference type="Gene3D" id="3.40.50.11610">
    <property type="entry name" value="Multifunctional 2-oxoglutarate metabolism enzyme, C-terminal domain"/>
    <property type="match status" value="1"/>
</dbReference>
<evidence type="ECO:0000313" key="9">
    <source>
        <dbReference type="Proteomes" id="UP001209317"/>
    </source>
</evidence>
<dbReference type="InterPro" id="IPR011603">
    <property type="entry name" value="2oxoglutarate_DH_E1"/>
</dbReference>
<dbReference type="Pfam" id="PF16078">
    <property type="entry name" value="2-oxogl_dehyd_N"/>
    <property type="match status" value="1"/>
</dbReference>
<dbReference type="AlphaFoldDB" id="A0AAE3LJF4"/>
<name>A0AAE3LJF4_9BACT</name>
<dbReference type="Proteomes" id="UP001209317">
    <property type="component" value="Unassembled WGS sequence"/>
</dbReference>
<dbReference type="Pfam" id="PF16870">
    <property type="entry name" value="OxoGdeHyase_C"/>
    <property type="match status" value="1"/>
</dbReference>
<dbReference type="NCBIfam" id="NF008907">
    <property type="entry name" value="PRK12270.1"/>
    <property type="match status" value="1"/>
</dbReference>
<dbReference type="Gene3D" id="3.40.50.970">
    <property type="match status" value="1"/>
</dbReference>